<keyword evidence="6 7" id="KW-0378">Hydrolase</keyword>
<feature type="binding site" evidence="7">
    <location>
        <position position="9"/>
    </location>
    <ligand>
        <name>a divalent metal cation</name>
        <dbReference type="ChEBI" id="CHEBI:60240"/>
    </ligand>
</feature>
<evidence type="ECO:0000259" key="8">
    <source>
        <dbReference type="Pfam" id="PF01975"/>
    </source>
</evidence>
<dbReference type="OrthoDB" id="9780815at2"/>
<keyword evidence="10" id="KW-1185">Reference proteome</keyword>
<dbReference type="EC" id="3.1.3.5" evidence="7"/>
<evidence type="ECO:0000256" key="5">
    <source>
        <dbReference type="ARBA" id="ARBA00022741"/>
    </source>
</evidence>
<evidence type="ECO:0000313" key="10">
    <source>
        <dbReference type="Proteomes" id="UP000591941"/>
    </source>
</evidence>
<dbReference type="AlphaFoldDB" id="A0A841R3F1"/>
<evidence type="ECO:0000256" key="2">
    <source>
        <dbReference type="ARBA" id="ARBA00011062"/>
    </source>
</evidence>
<keyword evidence="3 7" id="KW-0963">Cytoplasm</keyword>
<dbReference type="PANTHER" id="PTHR30457">
    <property type="entry name" value="5'-NUCLEOTIDASE SURE"/>
    <property type="match status" value="1"/>
</dbReference>
<dbReference type="GO" id="GO:0008254">
    <property type="term" value="F:3'-nucleotidase activity"/>
    <property type="evidence" value="ECO:0007669"/>
    <property type="project" value="TreeGrafter"/>
</dbReference>
<dbReference type="GO" id="GO:0005737">
    <property type="term" value="C:cytoplasm"/>
    <property type="evidence" value="ECO:0007669"/>
    <property type="project" value="UniProtKB-SubCell"/>
</dbReference>
<evidence type="ECO:0000256" key="6">
    <source>
        <dbReference type="ARBA" id="ARBA00022801"/>
    </source>
</evidence>
<comment type="function">
    <text evidence="7">Nucleotidase that shows phosphatase activity on nucleoside 5'-monophosphates.</text>
</comment>
<evidence type="ECO:0000256" key="7">
    <source>
        <dbReference type="HAMAP-Rule" id="MF_00060"/>
    </source>
</evidence>
<dbReference type="Gene3D" id="3.40.1210.10">
    <property type="entry name" value="Survival protein SurE-like phosphatase/nucleotidase"/>
    <property type="match status" value="1"/>
</dbReference>
<feature type="binding site" evidence="7">
    <location>
        <position position="97"/>
    </location>
    <ligand>
        <name>a divalent metal cation</name>
        <dbReference type="ChEBI" id="CHEBI:60240"/>
    </ligand>
</feature>
<dbReference type="GO" id="GO:0046872">
    <property type="term" value="F:metal ion binding"/>
    <property type="evidence" value="ECO:0007669"/>
    <property type="project" value="UniProtKB-UniRule"/>
</dbReference>
<evidence type="ECO:0000256" key="4">
    <source>
        <dbReference type="ARBA" id="ARBA00022723"/>
    </source>
</evidence>
<comment type="catalytic activity">
    <reaction evidence="1 7">
        <text>a ribonucleoside 5'-phosphate + H2O = a ribonucleoside + phosphate</text>
        <dbReference type="Rhea" id="RHEA:12484"/>
        <dbReference type="ChEBI" id="CHEBI:15377"/>
        <dbReference type="ChEBI" id="CHEBI:18254"/>
        <dbReference type="ChEBI" id="CHEBI:43474"/>
        <dbReference type="ChEBI" id="CHEBI:58043"/>
        <dbReference type="EC" id="3.1.3.5"/>
    </reaction>
</comment>
<dbReference type="GO" id="GO:0008253">
    <property type="term" value="F:5'-nucleotidase activity"/>
    <property type="evidence" value="ECO:0007669"/>
    <property type="project" value="UniProtKB-UniRule"/>
</dbReference>
<evidence type="ECO:0000256" key="1">
    <source>
        <dbReference type="ARBA" id="ARBA00000815"/>
    </source>
</evidence>
<evidence type="ECO:0000256" key="3">
    <source>
        <dbReference type="ARBA" id="ARBA00022490"/>
    </source>
</evidence>
<keyword evidence="5 7" id="KW-0547">Nucleotide-binding</keyword>
<feature type="binding site" evidence="7">
    <location>
        <position position="8"/>
    </location>
    <ligand>
        <name>a divalent metal cation</name>
        <dbReference type="ChEBI" id="CHEBI:60240"/>
    </ligand>
</feature>
<dbReference type="InterPro" id="IPR036523">
    <property type="entry name" value="SurE-like_sf"/>
</dbReference>
<gene>
    <name evidence="7" type="primary">surE</name>
    <name evidence="9" type="ORF">HNR45_000609</name>
</gene>
<dbReference type="Proteomes" id="UP000591941">
    <property type="component" value="Unassembled WGS sequence"/>
</dbReference>
<dbReference type="NCBIfam" id="TIGR00087">
    <property type="entry name" value="surE"/>
    <property type="match status" value="1"/>
</dbReference>
<dbReference type="HAMAP" id="MF_00060">
    <property type="entry name" value="SurE"/>
    <property type="match status" value="1"/>
</dbReference>
<feature type="binding site" evidence="7">
    <location>
        <position position="39"/>
    </location>
    <ligand>
        <name>a divalent metal cation</name>
        <dbReference type="ChEBI" id="CHEBI:60240"/>
    </ligand>
</feature>
<proteinExistence type="inferred from homology"/>
<comment type="caution">
    <text evidence="9">The sequence shown here is derived from an EMBL/GenBank/DDBJ whole genome shotgun (WGS) entry which is preliminary data.</text>
</comment>
<dbReference type="EMBL" id="JACHHI010000002">
    <property type="protein sequence ID" value="MBB6477579.1"/>
    <property type="molecule type" value="Genomic_DNA"/>
</dbReference>
<dbReference type="PANTHER" id="PTHR30457:SF12">
    <property type="entry name" value="5'_3'-NUCLEOTIDASE SURE"/>
    <property type="match status" value="1"/>
</dbReference>
<dbReference type="InterPro" id="IPR030048">
    <property type="entry name" value="SurE"/>
</dbReference>
<comment type="subcellular location">
    <subcellularLocation>
        <location evidence="7">Cytoplasm</location>
    </subcellularLocation>
</comment>
<accession>A0A841R3F1</accession>
<name>A0A841R3F1_9FIRM</name>
<keyword evidence="4 7" id="KW-0479">Metal-binding</keyword>
<dbReference type="SUPFAM" id="SSF64167">
    <property type="entry name" value="SurE-like"/>
    <property type="match status" value="1"/>
</dbReference>
<dbReference type="Pfam" id="PF01975">
    <property type="entry name" value="SurE"/>
    <property type="match status" value="1"/>
</dbReference>
<dbReference type="InterPro" id="IPR002828">
    <property type="entry name" value="SurE-like_Pase/nucleotidase"/>
</dbReference>
<evidence type="ECO:0000313" key="9">
    <source>
        <dbReference type="EMBL" id="MBB6477579.1"/>
    </source>
</evidence>
<reference evidence="9 10" key="1">
    <citation type="submission" date="2020-08" db="EMBL/GenBank/DDBJ databases">
        <title>Genomic Encyclopedia of Type Strains, Phase IV (KMG-IV): sequencing the most valuable type-strain genomes for metagenomic binning, comparative biology and taxonomic classification.</title>
        <authorList>
            <person name="Goeker M."/>
        </authorList>
    </citation>
    <scope>NUCLEOTIDE SEQUENCE [LARGE SCALE GENOMIC DNA]</scope>
    <source>
        <strain evidence="9 10">DSM 21255</strain>
    </source>
</reference>
<comment type="similarity">
    <text evidence="2 7">Belongs to the SurE nucleotidase family.</text>
</comment>
<organism evidence="9 10">
    <name type="scientific">Negativicoccus succinicivorans</name>
    <dbReference type="NCBI Taxonomy" id="620903"/>
    <lineage>
        <taxon>Bacteria</taxon>
        <taxon>Bacillati</taxon>
        <taxon>Bacillota</taxon>
        <taxon>Negativicutes</taxon>
        <taxon>Veillonellales</taxon>
        <taxon>Veillonellaceae</taxon>
        <taxon>Negativicoccus</taxon>
    </lineage>
</organism>
<sequence>MHIFMSNDDGIEARGLRMLARGLVDLGEITLIAPHQECSSSSSALTLRERLYLKEEHTGEPRFKAFSFTGRPADCAKFGISYWLQDTPPDLVVSGINNGYNVGSDVTYSGTVAVALEGHYEKIPSLAVSGQTFDEEFLERAVPFVRDFIQKVFVKGKYPGLLNLNIPNIPEINWQHVKVCRQGLQIYENAITSAVDEDGQIYYRVKGRALPDSDHEDDVYFLHRGWITVTPLTWYQGADQEIGAVEDLLHSIAQREVKK</sequence>
<protein>
    <recommendedName>
        <fullName evidence="7">5'-nucleotidase SurE</fullName>
        <ecNumber evidence="7">3.1.3.5</ecNumber>
    </recommendedName>
    <alternativeName>
        <fullName evidence="7">Nucleoside 5'-monophosphate phosphohydrolase</fullName>
    </alternativeName>
</protein>
<dbReference type="GO" id="GO:0000166">
    <property type="term" value="F:nucleotide binding"/>
    <property type="evidence" value="ECO:0007669"/>
    <property type="project" value="UniProtKB-KW"/>
</dbReference>
<dbReference type="GO" id="GO:0004309">
    <property type="term" value="F:exopolyphosphatase activity"/>
    <property type="evidence" value="ECO:0007669"/>
    <property type="project" value="TreeGrafter"/>
</dbReference>
<comment type="cofactor">
    <cofactor evidence="7">
        <name>a divalent metal cation</name>
        <dbReference type="ChEBI" id="CHEBI:60240"/>
    </cofactor>
    <text evidence="7">Binds 1 divalent metal cation per subunit.</text>
</comment>
<feature type="domain" description="Survival protein SurE-like phosphatase/nucleotidase" evidence="8">
    <location>
        <begin position="3"/>
        <end position="188"/>
    </location>
</feature>